<dbReference type="SUPFAM" id="SSF51230">
    <property type="entry name" value="Single hybrid motif"/>
    <property type="match status" value="1"/>
</dbReference>
<name>A0A1E5SH87_9FLAO</name>
<dbReference type="PANTHER" id="PTHR45266:SF3">
    <property type="entry name" value="OXALOACETATE DECARBOXYLASE ALPHA CHAIN"/>
    <property type="match status" value="1"/>
</dbReference>
<comment type="caution">
    <text evidence="3">The sequence shown here is derived from an EMBL/GenBank/DDBJ whole genome shotgun (WGS) entry which is preliminary data.</text>
</comment>
<protein>
    <submittedName>
        <fullName evidence="3">Acetyl-CoA carboxylase biotin carboxyl carrier protein subunit</fullName>
    </submittedName>
</protein>
<evidence type="ECO:0000256" key="1">
    <source>
        <dbReference type="ARBA" id="ARBA00023267"/>
    </source>
</evidence>
<dbReference type="PANTHER" id="PTHR45266">
    <property type="entry name" value="OXALOACETATE DECARBOXYLASE ALPHA CHAIN"/>
    <property type="match status" value="1"/>
</dbReference>
<evidence type="ECO:0000313" key="3">
    <source>
        <dbReference type="EMBL" id="OEJ98478.1"/>
    </source>
</evidence>
<dbReference type="InterPro" id="IPR050709">
    <property type="entry name" value="Biotin_Carboxyl_Carrier/Decarb"/>
</dbReference>
<proteinExistence type="predicted"/>
<keyword evidence="1" id="KW-0092">Biotin</keyword>
<dbReference type="OrthoDB" id="9812676at2"/>
<dbReference type="PROSITE" id="PS00188">
    <property type="entry name" value="BIOTIN"/>
    <property type="match status" value="1"/>
</dbReference>
<dbReference type="STRING" id="1849968.A8C32_04490"/>
<dbReference type="FunFam" id="2.40.50.100:FF:000003">
    <property type="entry name" value="Acetyl-CoA carboxylase biotin carboxyl carrier protein"/>
    <property type="match status" value="1"/>
</dbReference>
<dbReference type="InterPro" id="IPR011053">
    <property type="entry name" value="Single_hybrid_motif"/>
</dbReference>
<dbReference type="RefSeq" id="WP_069831166.1">
    <property type="nucleotide sequence ID" value="NZ_MDJD01000054.1"/>
</dbReference>
<keyword evidence="4" id="KW-1185">Reference proteome</keyword>
<reference evidence="3 4" key="1">
    <citation type="submission" date="2016-05" db="EMBL/GenBank/DDBJ databases">
        <title>Draft Genome Sequence of Algibacter sp. Strain SK-16 Isolated from the Surface Water of Aburatsubo Inlet.</title>
        <authorList>
            <person name="Wong S.-K."/>
            <person name="Yoshizawa S."/>
            <person name="Nakajima Y."/>
            <person name="Ogura Y."/>
            <person name="Tetsuya H."/>
            <person name="Hamasaki K."/>
        </authorList>
    </citation>
    <scope>NUCLEOTIDE SEQUENCE [LARGE SCALE GENOMIC DNA]</scope>
    <source>
        <strain evidence="3 4">SK-16</strain>
    </source>
</reference>
<dbReference type="CDD" id="cd06850">
    <property type="entry name" value="biotinyl_domain"/>
    <property type="match status" value="1"/>
</dbReference>
<dbReference type="Proteomes" id="UP000095713">
    <property type="component" value="Unassembled WGS sequence"/>
</dbReference>
<dbReference type="Gene3D" id="2.40.50.100">
    <property type="match status" value="1"/>
</dbReference>
<sequence>MSKILKAIVNKNIEFKINTDLIPKLDALQISESEYHILQENKSYKTKIIDSDFNNKSYQVKVNNNTYHINIFNDLDLLIKDMGFNIGSTKHVNSIKAPMPGLILDINIKIGQEVQENDTLLILEAMKMENIITSPRDGIIKSIVVKKGDAVEKNHLLIEFDS</sequence>
<dbReference type="InterPro" id="IPR001882">
    <property type="entry name" value="Biotin_BS"/>
</dbReference>
<dbReference type="PROSITE" id="PS50968">
    <property type="entry name" value="BIOTINYL_LIPOYL"/>
    <property type="match status" value="1"/>
</dbReference>
<organism evidence="3 4">
    <name type="scientific">Flavivirga aquatica</name>
    <dbReference type="NCBI Taxonomy" id="1849968"/>
    <lineage>
        <taxon>Bacteria</taxon>
        <taxon>Pseudomonadati</taxon>
        <taxon>Bacteroidota</taxon>
        <taxon>Flavobacteriia</taxon>
        <taxon>Flavobacteriales</taxon>
        <taxon>Flavobacteriaceae</taxon>
        <taxon>Flavivirga</taxon>
    </lineage>
</organism>
<gene>
    <name evidence="3" type="ORF">A8C32_04490</name>
</gene>
<dbReference type="InterPro" id="IPR000089">
    <property type="entry name" value="Biotin_lipoyl"/>
</dbReference>
<feature type="domain" description="Lipoyl-binding" evidence="2">
    <location>
        <begin position="83"/>
        <end position="161"/>
    </location>
</feature>
<accession>A0A1E5SH87</accession>
<evidence type="ECO:0000313" key="4">
    <source>
        <dbReference type="Proteomes" id="UP000095713"/>
    </source>
</evidence>
<evidence type="ECO:0000259" key="2">
    <source>
        <dbReference type="PROSITE" id="PS50968"/>
    </source>
</evidence>
<dbReference type="Pfam" id="PF00364">
    <property type="entry name" value="Biotin_lipoyl"/>
    <property type="match status" value="1"/>
</dbReference>
<dbReference type="EMBL" id="MDJD01000054">
    <property type="protein sequence ID" value="OEJ98478.1"/>
    <property type="molecule type" value="Genomic_DNA"/>
</dbReference>
<dbReference type="AlphaFoldDB" id="A0A1E5SH87"/>